<dbReference type="InterPro" id="IPR010935">
    <property type="entry name" value="SMC_hinge"/>
</dbReference>
<dbReference type="AlphaFoldDB" id="A0A381ZX42"/>
<reference evidence="4" key="1">
    <citation type="submission" date="2018-05" db="EMBL/GenBank/DDBJ databases">
        <authorList>
            <person name="Lanie J.A."/>
            <person name="Ng W.-L."/>
            <person name="Kazmierczak K.M."/>
            <person name="Andrzejewski T.M."/>
            <person name="Davidsen T.M."/>
            <person name="Wayne K.J."/>
            <person name="Tettelin H."/>
            <person name="Glass J.I."/>
            <person name="Rusch D."/>
            <person name="Podicherti R."/>
            <person name="Tsui H.-C.T."/>
            <person name="Winkler M.E."/>
        </authorList>
    </citation>
    <scope>NUCLEOTIDE SEQUENCE</scope>
</reference>
<dbReference type="CDD" id="cd03278">
    <property type="entry name" value="ABC_SMC_barmotin"/>
    <property type="match status" value="1"/>
</dbReference>
<feature type="coiled-coil region" evidence="2">
    <location>
        <begin position="364"/>
        <end position="391"/>
    </location>
</feature>
<keyword evidence="1 2" id="KW-0175">Coiled coil</keyword>
<feature type="coiled-coil region" evidence="2">
    <location>
        <begin position="581"/>
        <end position="678"/>
    </location>
</feature>
<sequence length="779" mass="87359">MRLTKIKLSGFKSFVDSTTISFPSNLIAIVGPNGCGKSNVIDAIRWVLGEGSAKTLRGDSMADVIFNGSDRRKPVGRASIELVFDNSDGGLGGAYAGYSDLAVRRTVTRDGVSQYYLNNGRCRRKDITQLLLGTGLGSNGYSIIEQGMISRLVEAKPEDLRAFLEEAAGISKYKERRRETENRIGHTRENLERLVDLREEIGKQIDHLQRQARAAERYKKLKAEQRRASAELLVLRLAGLREEVGTQETELAGKQTALEAALAQQRALESGVERIRAELSEQNDRFSVFQGDYYRIGAEVARLEQSLQHRQELSQRQSEELATTARHLDEIEGQIAGDLSEIKEIDRLLEQELGPDLEHTHADREASARDLAEIEQAMELWRQKRDELARQLAENADDLDSIRGEMQTDLGRLASLEALQEVALGKTVPGVNDWLKAHDLINEPRLGQSLIVKSGWERAVETVLGSYLQAVCVDELDKVAGSLERLSQGGLMLIEQGDSVRAKDLLNGKLLDYVEAPTGVTQLLKNVYVADSLAEAIEIRRDLKIDESVITRDGFWLSSSWLRINRDDDPQVGVLARAEEIDSLNEGLDKARQSLTVAQDRQSSLEEQQSDLESMGAEFKGKLDQAREGLDQKRDSAQELEIKVESCRSSRESATAALQRVYAQRDLLLNRQKELNNEFDTSKEPIGDEGGALEIKLNERLDSEARLTEVRKQMAETDDRLREKQQEVVSREQVVSTARAEVEKMALIVREIQVRAETLTEQLAETNFKLEMLEEELPK</sequence>
<dbReference type="Gene3D" id="3.30.70.1620">
    <property type="match status" value="1"/>
</dbReference>
<dbReference type="SUPFAM" id="SSF75553">
    <property type="entry name" value="Smc hinge domain"/>
    <property type="match status" value="1"/>
</dbReference>
<feature type="coiled-coil region" evidence="2">
    <location>
        <begin position="170"/>
        <end position="231"/>
    </location>
</feature>
<evidence type="ECO:0000256" key="2">
    <source>
        <dbReference type="SAM" id="Coils"/>
    </source>
</evidence>
<dbReference type="InterPro" id="IPR003395">
    <property type="entry name" value="RecF/RecN/SMC_N"/>
</dbReference>
<dbReference type="Pfam" id="PF02463">
    <property type="entry name" value="SMC_N"/>
    <property type="match status" value="1"/>
</dbReference>
<feature type="non-terminal residue" evidence="4">
    <location>
        <position position="779"/>
    </location>
</feature>
<dbReference type="GO" id="GO:0005694">
    <property type="term" value="C:chromosome"/>
    <property type="evidence" value="ECO:0007669"/>
    <property type="project" value="InterPro"/>
</dbReference>
<dbReference type="SUPFAM" id="SSF52540">
    <property type="entry name" value="P-loop containing nucleoside triphosphate hydrolases"/>
    <property type="match status" value="1"/>
</dbReference>
<dbReference type="Gene3D" id="3.40.50.300">
    <property type="entry name" value="P-loop containing nucleotide triphosphate hydrolases"/>
    <property type="match status" value="1"/>
</dbReference>
<dbReference type="Pfam" id="PF06470">
    <property type="entry name" value="SMC_hinge"/>
    <property type="match status" value="1"/>
</dbReference>
<name>A0A381ZX42_9ZZZZ</name>
<dbReference type="GO" id="GO:0051276">
    <property type="term" value="P:chromosome organization"/>
    <property type="evidence" value="ECO:0007669"/>
    <property type="project" value="InterPro"/>
</dbReference>
<gene>
    <name evidence="4" type="ORF">METZ01_LOCUS146573</name>
</gene>
<dbReference type="InterPro" id="IPR027417">
    <property type="entry name" value="P-loop_NTPase"/>
</dbReference>
<evidence type="ECO:0000256" key="1">
    <source>
        <dbReference type="ARBA" id="ARBA00023054"/>
    </source>
</evidence>
<dbReference type="SMART" id="SM00968">
    <property type="entry name" value="SMC_hinge"/>
    <property type="match status" value="1"/>
</dbReference>
<proteinExistence type="predicted"/>
<dbReference type="Gene3D" id="1.20.1060.20">
    <property type="match status" value="1"/>
</dbReference>
<dbReference type="EMBL" id="UINC01022975">
    <property type="protein sequence ID" value="SVA93719.1"/>
    <property type="molecule type" value="Genomic_DNA"/>
</dbReference>
<evidence type="ECO:0000259" key="3">
    <source>
        <dbReference type="SMART" id="SM00968"/>
    </source>
</evidence>
<accession>A0A381ZX42</accession>
<dbReference type="InterPro" id="IPR036277">
    <property type="entry name" value="SMC_hinge_sf"/>
</dbReference>
<feature type="domain" description="SMC hinge" evidence="3">
    <location>
        <begin position="440"/>
        <end position="540"/>
    </location>
</feature>
<protein>
    <recommendedName>
        <fullName evidence="3">SMC hinge domain-containing protein</fullName>
    </recommendedName>
</protein>
<organism evidence="4">
    <name type="scientific">marine metagenome</name>
    <dbReference type="NCBI Taxonomy" id="408172"/>
    <lineage>
        <taxon>unclassified sequences</taxon>
        <taxon>metagenomes</taxon>
        <taxon>ecological metagenomes</taxon>
    </lineage>
</organism>
<dbReference type="GO" id="GO:0005524">
    <property type="term" value="F:ATP binding"/>
    <property type="evidence" value="ECO:0007669"/>
    <property type="project" value="InterPro"/>
</dbReference>
<evidence type="ECO:0000313" key="4">
    <source>
        <dbReference type="EMBL" id="SVA93719.1"/>
    </source>
</evidence>
<dbReference type="PANTHER" id="PTHR43977">
    <property type="entry name" value="STRUCTURAL MAINTENANCE OF CHROMOSOMES PROTEIN 3"/>
    <property type="match status" value="1"/>
</dbReference>